<evidence type="ECO:0000259" key="1">
    <source>
        <dbReference type="Pfam" id="PF12680"/>
    </source>
</evidence>
<dbReference type="InterPro" id="IPR032710">
    <property type="entry name" value="NTF2-like_dom_sf"/>
</dbReference>
<dbReference type="Gene3D" id="3.10.450.50">
    <property type="match status" value="1"/>
</dbReference>
<gene>
    <name evidence="2" type="ORF">HZZ05_09070</name>
</gene>
<dbReference type="Pfam" id="PF12680">
    <property type="entry name" value="SnoaL_2"/>
    <property type="match status" value="1"/>
</dbReference>
<accession>A0A853EK74</accession>
<organism evidence="2 3">
    <name type="scientific">Actinomyces bowdenii</name>
    <dbReference type="NCBI Taxonomy" id="131109"/>
    <lineage>
        <taxon>Bacteria</taxon>
        <taxon>Bacillati</taxon>
        <taxon>Actinomycetota</taxon>
        <taxon>Actinomycetes</taxon>
        <taxon>Actinomycetales</taxon>
        <taxon>Actinomycetaceae</taxon>
        <taxon>Actinomyces</taxon>
    </lineage>
</organism>
<dbReference type="CDD" id="cd00531">
    <property type="entry name" value="NTF2_like"/>
    <property type="match status" value="1"/>
</dbReference>
<evidence type="ECO:0000313" key="3">
    <source>
        <dbReference type="Proteomes" id="UP000572528"/>
    </source>
</evidence>
<feature type="domain" description="SnoaL-like" evidence="1">
    <location>
        <begin position="10"/>
        <end position="120"/>
    </location>
</feature>
<proteinExistence type="predicted"/>
<dbReference type="SUPFAM" id="SSF54427">
    <property type="entry name" value="NTF2-like"/>
    <property type="match status" value="1"/>
</dbReference>
<comment type="caution">
    <text evidence="2">The sequence shown here is derived from an EMBL/GenBank/DDBJ whole genome shotgun (WGS) entry which is preliminary data.</text>
</comment>
<name>A0A853EK74_9ACTO</name>
<dbReference type="InterPro" id="IPR037401">
    <property type="entry name" value="SnoaL-like"/>
</dbReference>
<dbReference type="EMBL" id="JACBXV010000128">
    <property type="protein sequence ID" value="NYS69659.1"/>
    <property type="molecule type" value="Genomic_DNA"/>
</dbReference>
<dbReference type="AlphaFoldDB" id="A0A853EK74"/>
<dbReference type="RefSeq" id="WP_179900929.1">
    <property type="nucleotide sequence ID" value="NZ_JACBXV010000128.1"/>
</dbReference>
<sequence>MSTSAPLDVVNDYFQALAQGRVAEAMALLSPDVVWHQPGANRFSGDHTGPEQVGALIGAMMEASGGTFAVTPQGQAMGNGELVAVPVRFSGRRQGPQESHSLDQAGVDLLTVREGRIVEVHLFSQDGPAEDEFWDRA</sequence>
<dbReference type="Proteomes" id="UP000572528">
    <property type="component" value="Unassembled WGS sequence"/>
</dbReference>
<reference evidence="2 3" key="1">
    <citation type="submission" date="2020-07" db="EMBL/GenBank/DDBJ databases">
        <title>MOT database genomes.</title>
        <authorList>
            <person name="Joseph S."/>
            <person name="Aduse-Opoku J."/>
            <person name="Hashim A."/>
            <person name="Wade W."/>
            <person name="Curtis M."/>
        </authorList>
    </citation>
    <scope>NUCLEOTIDE SEQUENCE [LARGE SCALE GENOMIC DNA]</scope>
    <source>
        <strain evidence="2 3">WMus004</strain>
    </source>
</reference>
<protein>
    <submittedName>
        <fullName evidence="2">Nuclear transport factor 2 family protein</fullName>
    </submittedName>
</protein>
<evidence type="ECO:0000313" key="2">
    <source>
        <dbReference type="EMBL" id="NYS69659.1"/>
    </source>
</evidence>